<dbReference type="Pfam" id="PF03992">
    <property type="entry name" value="ABM"/>
    <property type="match status" value="1"/>
</dbReference>
<dbReference type="PROSITE" id="PS51725">
    <property type="entry name" value="ABM"/>
    <property type="match status" value="1"/>
</dbReference>
<dbReference type="PANTHER" id="PTHR33336:SF3">
    <property type="entry name" value="ABM DOMAIN-CONTAINING PROTEIN"/>
    <property type="match status" value="1"/>
</dbReference>
<organism evidence="2 3">
    <name type="scientific">Bradyrhizobium ivorense</name>
    <dbReference type="NCBI Taxonomy" id="2511166"/>
    <lineage>
        <taxon>Bacteria</taxon>
        <taxon>Pseudomonadati</taxon>
        <taxon>Pseudomonadota</taxon>
        <taxon>Alphaproteobacteria</taxon>
        <taxon>Hyphomicrobiales</taxon>
        <taxon>Nitrobacteraceae</taxon>
        <taxon>Bradyrhizobium</taxon>
    </lineage>
</organism>
<dbReference type="Proteomes" id="UP000328092">
    <property type="component" value="Unassembled WGS sequence"/>
</dbReference>
<gene>
    <name evidence="2" type="primary">ycnE_1</name>
    <name evidence="2" type="ORF">CI1B_03300</name>
</gene>
<dbReference type="InterPro" id="IPR011008">
    <property type="entry name" value="Dimeric_a/b-barrel"/>
</dbReference>
<sequence>MATHMKTTALLKARPGKEGELIALLRSLASNSRSEPGNLRWDLWQDQHDETTFIIDELYSDIDSVQAHRATPHFRNYTSRINELATRTAVTSRPLDVVS</sequence>
<dbReference type="AlphaFoldDB" id="A0A508SSA1"/>
<dbReference type="SUPFAM" id="SSF54909">
    <property type="entry name" value="Dimeric alpha+beta barrel"/>
    <property type="match status" value="1"/>
</dbReference>
<accession>A0A508SSA1</accession>
<dbReference type="InterPro" id="IPR007138">
    <property type="entry name" value="ABM_dom"/>
</dbReference>
<dbReference type="InterPro" id="IPR050744">
    <property type="entry name" value="AI-2_Isomerase_LsrG"/>
</dbReference>
<reference evidence="2" key="1">
    <citation type="submission" date="2019-02" db="EMBL/GenBank/DDBJ databases">
        <authorList>
            <person name="Pothier F.J."/>
        </authorList>
    </citation>
    <scope>NUCLEOTIDE SEQUENCE</scope>
    <source>
        <strain evidence="2">CI-1B</strain>
    </source>
</reference>
<dbReference type="RefSeq" id="WP_139857135.1">
    <property type="nucleotide sequence ID" value="NZ_CAADFC020000004.1"/>
</dbReference>
<evidence type="ECO:0000259" key="1">
    <source>
        <dbReference type="PROSITE" id="PS51725"/>
    </source>
</evidence>
<evidence type="ECO:0000313" key="3">
    <source>
        <dbReference type="Proteomes" id="UP000328092"/>
    </source>
</evidence>
<keyword evidence="2" id="KW-0560">Oxidoreductase</keyword>
<dbReference type="EC" id="1.-.-.-" evidence="2"/>
<evidence type="ECO:0000313" key="2">
    <source>
        <dbReference type="EMBL" id="VIO65233.1"/>
    </source>
</evidence>
<comment type="caution">
    <text evidence="2">The sequence shown here is derived from an EMBL/GenBank/DDBJ whole genome shotgun (WGS) entry which is preliminary data.</text>
</comment>
<dbReference type="Gene3D" id="3.30.70.100">
    <property type="match status" value="1"/>
</dbReference>
<protein>
    <submittedName>
        <fullName evidence="2">Monooxygenase YcnE</fullName>
        <ecNumber evidence="2">1.-.-.-</ecNumber>
    </submittedName>
</protein>
<dbReference type="OrthoDB" id="9812192at2"/>
<keyword evidence="2" id="KW-0503">Monooxygenase</keyword>
<name>A0A508SSA1_9BRAD</name>
<dbReference type="GO" id="GO:0004497">
    <property type="term" value="F:monooxygenase activity"/>
    <property type="evidence" value="ECO:0007669"/>
    <property type="project" value="UniProtKB-KW"/>
</dbReference>
<feature type="domain" description="ABM" evidence="1">
    <location>
        <begin position="5"/>
        <end position="98"/>
    </location>
</feature>
<keyword evidence="3" id="KW-1185">Reference proteome</keyword>
<dbReference type="EMBL" id="CAADFC020000004">
    <property type="protein sequence ID" value="VIO65233.1"/>
    <property type="molecule type" value="Genomic_DNA"/>
</dbReference>
<proteinExistence type="predicted"/>
<dbReference type="PANTHER" id="PTHR33336">
    <property type="entry name" value="QUINOL MONOOXYGENASE YGIN-RELATED"/>
    <property type="match status" value="1"/>
</dbReference>